<evidence type="ECO:0000256" key="3">
    <source>
        <dbReference type="ARBA" id="ARBA00023125"/>
    </source>
</evidence>
<dbReference type="STRING" id="69974.MPLDJ20_110276"/>
<accession>A0A090EHK5</accession>
<dbReference type="Gene3D" id="1.10.10.10">
    <property type="entry name" value="Winged helix-like DNA-binding domain superfamily/Winged helix DNA-binding domain"/>
    <property type="match status" value="1"/>
</dbReference>
<dbReference type="InterPro" id="IPR036388">
    <property type="entry name" value="WH-like_DNA-bd_sf"/>
</dbReference>
<dbReference type="GO" id="GO:0003700">
    <property type="term" value="F:DNA-binding transcription factor activity"/>
    <property type="evidence" value="ECO:0007669"/>
    <property type="project" value="InterPro"/>
</dbReference>
<reference evidence="7" key="1">
    <citation type="submission" date="2014-08" db="EMBL/GenBank/DDBJ databases">
        <authorList>
            <person name="Moulin L."/>
        </authorList>
    </citation>
    <scope>NUCLEOTIDE SEQUENCE [LARGE SCALE GENOMIC DNA]</scope>
</reference>
<evidence type="ECO:0000313" key="7">
    <source>
        <dbReference type="Proteomes" id="UP000045285"/>
    </source>
</evidence>
<evidence type="ECO:0000256" key="4">
    <source>
        <dbReference type="ARBA" id="ARBA00023163"/>
    </source>
</evidence>
<dbReference type="SUPFAM" id="SSF53850">
    <property type="entry name" value="Periplasmic binding protein-like II"/>
    <property type="match status" value="1"/>
</dbReference>
<dbReference type="AlphaFoldDB" id="A0A090EHK5"/>
<name>A0A090EHK5_MESPL</name>
<dbReference type="FunFam" id="1.10.10.10:FF:000001">
    <property type="entry name" value="LysR family transcriptional regulator"/>
    <property type="match status" value="1"/>
</dbReference>
<dbReference type="PROSITE" id="PS50931">
    <property type="entry name" value="HTH_LYSR"/>
    <property type="match status" value="1"/>
</dbReference>
<keyword evidence="7" id="KW-1185">Reference proteome</keyword>
<dbReference type="InterPro" id="IPR036390">
    <property type="entry name" value="WH_DNA-bd_sf"/>
</dbReference>
<dbReference type="PANTHER" id="PTHR30126">
    <property type="entry name" value="HTH-TYPE TRANSCRIPTIONAL REGULATOR"/>
    <property type="match status" value="1"/>
</dbReference>
<evidence type="ECO:0000313" key="6">
    <source>
        <dbReference type="EMBL" id="CDX27811.1"/>
    </source>
</evidence>
<dbReference type="Pfam" id="PF00126">
    <property type="entry name" value="HTH_1"/>
    <property type="match status" value="1"/>
</dbReference>
<feature type="domain" description="HTH lysR-type" evidence="5">
    <location>
        <begin position="1"/>
        <end position="58"/>
    </location>
</feature>
<dbReference type="InterPro" id="IPR000847">
    <property type="entry name" value="LysR_HTH_N"/>
</dbReference>
<protein>
    <submittedName>
        <fullName evidence="6">Transcriptional regulator, LysR family</fullName>
    </submittedName>
</protein>
<dbReference type="GO" id="GO:0000976">
    <property type="term" value="F:transcription cis-regulatory region binding"/>
    <property type="evidence" value="ECO:0007669"/>
    <property type="project" value="TreeGrafter"/>
</dbReference>
<dbReference type="Pfam" id="PF03466">
    <property type="entry name" value="LysR_substrate"/>
    <property type="match status" value="1"/>
</dbReference>
<dbReference type="Gene3D" id="3.40.190.290">
    <property type="match status" value="1"/>
</dbReference>
<dbReference type="InterPro" id="IPR005119">
    <property type="entry name" value="LysR_subst-bd"/>
</dbReference>
<evidence type="ECO:0000259" key="5">
    <source>
        <dbReference type="PROSITE" id="PS50931"/>
    </source>
</evidence>
<keyword evidence="3" id="KW-0238">DNA-binding</keyword>
<dbReference type="Proteomes" id="UP000045285">
    <property type="component" value="Unassembled WGS sequence"/>
</dbReference>
<dbReference type="SUPFAM" id="SSF46785">
    <property type="entry name" value="Winged helix' DNA-binding domain"/>
    <property type="match status" value="1"/>
</dbReference>
<dbReference type="EMBL" id="CCMZ01000067">
    <property type="protein sequence ID" value="CDX27811.1"/>
    <property type="molecule type" value="Genomic_DNA"/>
</dbReference>
<dbReference type="CDD" id="cd05466">
    <property type="entry name" value="PBP2_LTTR_substrate"/>
    <property type="match status" value="1"/>
</dbReference>
<keyword evidence="4" id="KW-0804">Transcription</keyword>
<dbReference type="PANTHER" id="PTHR30126:SF39">
    <property type="entry name" value="HTH-TYPE TRANSCRIPTIONAL REGULATOR CYSL"/>
    <property type="match status" value="1"/>
</dbReference>
<evidence type="ECO:0000256" key="1">
    <source>
        <dbReference type="ARBA" id="ARBA00009437"/>
    </source>
</evidence>
<gene>
    <name evidence="6" type="ORF">MPL3356_70260</name>
</gene>
<evidence type="ECO:0000256" key="2">
    <source>
        <dbReference type="ARBA" id="ARBA00023015"/>
    </source>
</evidence>
<comment type="similarity">
    <text evidence="1">Belongs to the LysR transcriptional regulatory family.</text>
</comment>
<proteinExistence type="inferred from homology"/>
<dbReference type="PRINTS" id="PR00039">
    <property type="entry name" value="HTHLYSR"/>
</dbReference>
<sequence length="317" mass="33088">MHPRLLKTFLAVARARNVTRAAQQVNLAQSSVSDQIQALETELGANLFTRSRQGLTLTPAGEALKPYAEDLLALADDARAVIDATKAEAAGSLSIGALETIASARLAGWLAGFRAAHAGIDIKLKVAGSGELLRRLEDGEIDVALCFERAPELEDAGKPDLRFARRVVAAEPLALIVPPGDNRADVDLAALAEKHFVATETGCVYRAMVDKAFAEAGLGKPSLAAEAGSIDAIAGLVAAGAGFGLVPRLAVAAAIDRGEVAELAWPGPVRSADVVMIWRRRRVQPPALKALLIAVGEGFVPVKSDGARPRHAASLPS</sequence>
<organism evidence="6 7">
    <name type="scientific">Mesorhizobium plurifarium</name>
    <dbReference type="NCBI Taxonomy" id="69974"/>
    <lineage>
        <taxon>Bacteria</taxon>
        <taxon>Pseudomonadati</taxon>
        <taxon>Pseudomonadota</taxon>
        <taxon>Alphaproteobacteria</taxon>
        <taxon>Hyphomicrobiales</taxon>
        <taxon>Phyllobacteriaceae</taxon>
        <taxon>Mesorhizobium</taxon>
    </lineage>
</organism>
<keyword evidence="2" id="KW-0805">Transcription regulation</keyword>